<dbReference type="Proteomes" id="UP000629468">
    <property type="component" value="Unassembled WGS sequence"/>
</dbReference>
<comment type="caution">
    <text evidence="1">The sequence shown here is derived from an EMBL/GenBank/DDBJ whole genome shotgun (WGS) entry which is preliminary data.</text>
</comment>
<sequence length="220" mass="24971">MVAFLASRQINDCGVAIKGGDHRLHSQQSWRSSNLGRDLYCLSCSSTEMQEDKTVAIPLIFILITLSSRGKYRLHRIPVVKLGTVNYSYDTFSPRLLAFCPDTQEIEGISGSSSWSTCQLLGQKRSFIDLFFFNKRSQRYLTLVQGLPQSRMNVLLSFHPADMAQGPEAQLSGILTCLQWITALYLYHFPPVMSPWLGKTYQQTLPHRFATRVISWNGSR</sequence>
<organism evidence="1 2">
    <name type="scientific">Agaricus bisporus var. burnettii</name>
    <dbReference type="NCBI Taxonomy" id="192524"/>
    <lineage>
        <taxon>Eukaryota</taxon>
        <taxon>Fungi</taxon>
        <taxon>Dikarya</taxon>
        <taxon>Basidiomycota</taxon>
        <taxon>Agaricomycotina</taxon>
        <taxon>Agaricomycetes</taxon>
        <taxon>Agaricomycetidae</taxon>
        <taxon>Agaricales</taxon>
        <taxon>Agaricineae</taxon>
        <taxon>Agaricaceae</taxon>
        <taxon>Agaricus</taxon>
    </lineage>
</organism>
<proteinExistence type="predicted"/>
<protein>
    <submittedName>
        <fullName evidence="1">Uncharacterized protein</fullName>
    </submittedName>
</protein>
<dbReference type="AlphaFoldDB" id="A0A8H7F720"/>
<evidence type="ECO:0000313" key="1">
    <source>
        <dbReference type="EMBL" id="KAF7778979.1"/>
    </source>
</evidence>
<gene>
    <name evidence="1" type="ORF">Agabi119p4_3324</name>
</gene>
<accession>A0A8H7F720</accession>
<evidence type="ECO:0000313" key="2">
    <source>
        <dbReference type="Proteomes" id="UP000629468"/>
    </source>
</evidence>
<dbReference type="EMBL" id="JABXXO010000004">
    <property type="protein sequence ID" value="KAF7778979.1"/>
    <property type="molecule type" value="Genomic_DNA"/>
</dbReference>
<name>A0A8H7F720_AGABI</name>
<reference evidence="1 2" key="1">
    <citation type="journal article" name="Sci. Rep.">
        <title>Telomere-to-telomere assembled and centromere annotated genomes of the two main subspecies of the button mushroom Agaricus bisporus reveal especially polymorphic chromosome ends.</title>
        <authorList>
            <person name="Sonnenberg A.S.M."/>
            <person name="Sedaghat-Telgerd N."/>
            <person name="Lavrijssen B."/>
            <person name="Ohm R.A."/>
            <person name="Hendrickx P.M."/>
            <person name="Scholtmeijer K."/>
            <person name="Baars J.J.P."/>
            <person name="van Peer A."/>
        </authorList>
    </citation>
    <scope>NUCLEOTIDE SEQUENCE [LARGE SCALE GENOMIC DNA]</scope>
    <source>
        <strain evidence="1 2">H119_p4</strain>
    </source>
</reference>